<comment type="caution">
    <text evidence="8">The sequence shown here is derived from an EMBL/GenBank/DDBJ whole genome shotgun (WGS) entry which is preliminary data.</text>
</comment>
<dbReference type="PANTHER" id="PTHR31542:SF1">
    <property type="entry name" value="LARGE RIBOSOMAL SUBUNIT PROTEIN ML50"/>
    <property type="match status" value="1"/>
</dbReference>
<organism evidence="8 9">
    <name type="scientific">Leptotrombidium deliense</name>
    <dbReference type="NCBI Taxonomy" id="299467"/>
    <lineage>
        <taxon>Eukaryota</taxon>
        <taxon>Metazoa</taxon>
        <taxon>Ecdysozoa</taxon>
        <taxon>Arthropoda</taxon>
        <taxon>Chelicerata</taxon>
        <taxon>Arachnida</taxon>
        <taxon>Acari</taxon>
        <taxon>Acariformes</taxon>
        <taxon>Trombidiformes</taxon>
        <taxon>Prostigmata</taxon>
        <taxon>Anystina</taxon>
        <taxon>Parasitengona</taxon>
        <taxon>Trombiculoidea</taxon>
        <taxon>Trombiculidae</taxon>
        <taxon>Leptotrombidium</taxon>
    </lineage>
</organism>
<dbReference type="AlphaFoldDB" id="A0A443SW00"/>
<evidence type="ECO:0000256" key="6">
    <source>
        <dbReference type="ARBA" id="ARBA00035183"/>
    </source>
</evidence>
<dbReference type="EMBL" id="NCKV01000087">
    <property type="protein sequence ID" value="RWS31693.1"/>
    <property type="molecule type" value="Genomic_DNA"/>
</dbReference>
<evidence type="ECO:0000256" key="5">
    <source>
        <dbReference type="ARBA" id="ARBA00023274"/>
    </source>
</evidence>
<accession>A0A443SW00</accession>
<evidence type="ECO:0000256" key="1">
    <source>
        <dbReference type="ARBA" id="ARBA00004173"/>
    </source>
</evidence>
<keyword evidence="9" id="KW-1185">Reference proteome</keyword>
<evidence type="ECO:0000256" key="3">
    <source>
        <dbReference type="ARBA" id="ARBA00022980"/>
    </source>
</evidence>
<dbReference type="Pfam" id="PF10501">
    <property type="entry name" value="Ribosomal_L50"/>
    <property type="match status" value="1"/>
</dbReference>
<comment type="subcellular location">
    <subcellularLocation>
        <location evidence="1">Mitochondrion</location>
    </subcellularLocation>
</comment>
<protein>
    <recommendedName>
        <fullName evidence="6">Large ribosomal subunit protein mL50</fullName>
    </recommendedName>
    <alternativeName>
        <fullName evidence="7">39S ribosomal protein L50, mitochondrial</fullName>
    </alternativeName>
</protein>
<dbReference type="PANTHER" id="PTHR31542">
    <property type="entry name" value="39A RIBOSOMAL PROTEIN L50, MITOCHONDRIAL"/>
    <property type="match status" value="1"/>
</dbReference>
<reference evidence="8 9" key="1">
    <citation type="journal article" date="2018" name="Gigascience">
        <title>Genomes of trombidid mites reveal novel predicted allergens and laterally-transferred genes associated with secondary metabolism.</title>
        <authorList>
            <person name="Dong X."/>
            <person name="Chaisiri K."/>
            <person name="Xia D."/>
            <person name="Armstrong S.D."/>
            <person name="Fang Y."/>
            <person name="Donnelly M.J."/>
            <person name="Kadowaki T."/>
            <person name="McGarry J.W."/>
            <person name="Darby A.C."/>
            <person name="Makepeace B.L."/>
        </authorList>
    </citation>
    <scope>NUCLEOTIDE SEQUENCE [LARGE SCALE GENOMIC DNA]</scope>
    <source>
        <strain evidence="8">UoL-UT</strain>
    </source>
</reference>
<sequence>MDSLKQSLLMKGFCRECKPYEPPSDYEQSIKQIAEQVLNRLLPQNWLDTPIKDYVNKFQLLVRCEKVFNHELPNSELHRIETLRDVCEYYSTPVRGINSYDALNRNQQNLPENLHVIPEPISFDPNYFGGLDAYPNSPIIETGLRAKKKYPDLKVGVVWPDV</sequence>
<keyword evidence="3 8" id="KW-0689">Ribosomal protein</keyword>
<dbReference type="VEuPathDB" id="VectorBase:LDEU000347"/>
<evidence type="ECO:0000256" key="7">
    <source>
        <dbReference type="ARBA" id="ARBA00035398"/>
    </source>
</evidence>
<dbReference type="OrthoDB" id="9939609at2759"/>
<evidence type="ECO:0000313" key="9">
    <source>
        <dbReference type="Proteomes" id="UP000288716"/>
    </source>
</evidence>
<name>A0A443SW00_9ACAR</name>
<evidence type="ECO:0000256" key="4">
    <source>
        <dbReference type="ARBA" id="ARBA00023128"/>
    </source>
</evidence>
<gene>
    <name evidence="8" type="ORF">B4U80_01931</name>
</gene>
<dbReference type="GO" id="GO:0005762">
    <property type="term" value="C:mitochondrial large ribosomal subunit"/>
    <property type="evidence" value="ECO:0007669"/>
    <property type="project" value="TreeGrafter"/>
</dbReference>
<proteinExistence type="inferred from homology"/>
<evidence type="ECO:0000256" key="2">
    <source>
        <dbReference type="ARBA" id="ARBA00008860"/>
    </source>
</evidence>
<keyword evidence="5" id="KW-0687">Ribonucleoprotein</keyword>
<comment type="similarity">
    <text evidence="2">Belongs to the mitochondrion-specific ribosomal protein mL50 family.</text>
</comment>
<keyword evidence="4" id="KW-0496">Mitochondrion</keyword>
<dbReference type="Proteomes" id="UP000288716">
    <property type="component" value="Unassembled WGS sequence"/>
</dbReference>
<dbReference type="InterPro" id="IPR018305">
    <property type="entry name" value="Ribosomal_m50"/>
</dbReference>
<evidence type="ECO:0000313" key="8">
    <source>
        <dbReference type="EMBL" id="RWS31693.1"/>
    </source>
</evidence>